<proteinExistence type="predicted"/>
<evidence type="ECO:0000256" key="3">
    <source>
        <dbReference type="ARBA" id="ARBA00023242"/>
    </source>
</evidence>
<evidence type="ECO:0000259" key="4">
    <source>
        <dbReference type="SMART" id="SM00533"/>
    </source>
</evidence>
<sequence>MATEEVAANINISNENGFIAFFRSMPKCDDEVVRLFNRGDFHSIHGDQAVMVANNFLNTSQALRSIGPEGNKLYSVAISQSRFDSFIRFLLVDNNYRLEIYKKPSGKNQSEYNWFLDLKASPGCLGQLEELLYNVNVSSALNQNIAAINLDSDSKVHFALISVTDCTIYVGSFDDNSSYTLLESLLVRLNPKECLIPHNMNMDRIKMMLRKNNILFSKYDDSSSINSSDESESMISKLLKNEYKMTLSTILQESRNILVPIQALVNYLDLMKDRFCYSNYHLKLIESETFVRLDLSSISNLHLFPKNRSQKEIHSLFQVLNHCKTISGQKLLDSFIRQPLTDLAAIEQRLDNVEFFRNNLIITSAFYEHFLAKIPDITKVYKKLTNGRCKLKDLYQVYCVVEELPMMINTFEEKSIPSSIRETIFDIIKEVHEKLEPFKRLALKWIDFSRYNESKELWINSNIDDDLKKFKSKIDKLYDASKKELEFVRQDLYRSFDVDKEKVKLEEDKFGFYFRITKKCSNAVFQSKKYKEIRSTTKDSKFFSKNLNDINEEFIEYIGKYNELQQVYIEKFVEQARQYMDQF</sequence>
<dbReference type="OMA" id="QREYETH"/>
<dbReference type="InterPro" id="IPR007695">
    <property type="entry name" value="DNA_mismatch_repair_MutS-lik_N"/>
</dbReference>
<dbReference type="GO" id="GO:0032301">
    <property type="term" value="C:MutSalpha complex"/>
    <property type="evidence" value="ECO:0007669"/>
    <property type="project" value="TreeGrafter"/>
</dbReference>
<feature type="domain" description="DNA mismatch repair protein MutS core" evidence="4">
    <location>
        <begin position="311"/>
        <end position="583"/>
    </location>
</feature>
<evidence type="ECO:0000256" key="1">
    <source>
        <dbReference type="ARBA" id="ARBA00004123"/>
    </source>
</evidence>
<dbReference type="InterPro" id="IPR011184">
    <property type="entry name" value="DNA_mismatch_repair_Msh2"/>
</dbReference>
<comment type="subcellular location">
    <subcellularLocation>
        <location evidence="1">Nucleus</location>
    </subcellularLocation>
</comment>
<dbReference type="EMBL" id="JAPWDV010000002">
    <property type="protein sequence ID" value="KAJ6219614.1"/>
    <property type="molecule type" value="Genomic_DNA"/>
</dbReference>
<dbReference type="PIRSF" id="PIRSF005813">
    <property type="entry name" value="MSH2"/>
    <property type="match status" value="1"/>
</dbReference>
<dbReference type="GO" id="GO:0006312">
    <property type="term" value="P:mitotic recombination"/>
    <property type="evidence" value="ECO:0007669"/>
    <property type="project" value="TreeGrafter"/>
</dbReference>
<protein>
    <recommendedName>
        <fullName evidence="4">DNA mismatch repair protein MutS core domain-containing protein</fullName>
    </recommendedName>
</protein>
<dbReference type="InterPro" id="IPR036187">
    <property type="entry name" value="DNA_mismatch_repair_MutS_sf"/>
</dbReference>
<dbReference type="GO" id="GO:0030983">
    <property type="term" value="F:mismatched DNA binding"/>
    <property type="evidence" value="ECO:0007669"/>
    <property type="project" value="InterPro"/>
</dbReference>
<dbReference type="InterPro" id="IPR016151">
    <property type="entry name" value="DNA_mismatch_repair_MutS_N"/>
</dbReference>
<dbReference type="InterPro" id="IPR007696">
    <property type="entry name" value="DNA_mismatch_repair_MutS_core"/>
</dbReference>
<dbReference type="Gene3D" id="3.40.1170.10">
    <property type="entry name" value="DNA repair protein MutS, domain I"/>
    <property type="match status" value="1"/>
</dbReference>
<keyword evidence="3" id="KW-0539">Nucleus</keyword>
<comment type="caution">
    <text evidence="5">The sequence shown here is derived from an EMBL/GenBank/DDBJ whole genome shotgun (WGS) entry which is preliminary data.</text>
</comment>
<dbReference type="Gene3D" id="3.30.420.110">
    <property type="entry name" value="MutS, connector domain"/>
    <property type="match status" value="1"/>
</dbReference>
<dbReference type="Pfam" id="PF01624">
    <property type="entry name" value="MutS_I"/>
    <property type="match status" value="1"/>
</dbReference>
<dbReference type="GO" id="GO:0005524">
    <property type="term" value="F:ATP binding"/>
    <property type="evidence" value="ECO:0007669"/>
    <property type="project" value="InterPro"/>
</dbReference>
<dbReference type="InterPro" id="IPR007861">
    <property type="entry name" value="DNA_mismatch_repair_MutS_clamp"/>
</dbReference>
<dbReference type="InterPro" id="IPR045076">
    <property type="entry name" value="MutS"/>
</dbReference>
<gene>
    <name evidence="5" type="ORF">RDWZM_005426</name>
</gene>
<keyword evidence="2" id="KW-0227">DNA damage</keyword>
<dbReference type="SMART" id="SM00533">
    <property type="entry name" value="MUTSd"/>
    <property type="match status" value="1"/>
</dbReference>
<dbReference type="Proteomes" id="UP001142055">
    <property type="component" value="Chromosome 2"/>
</dbReference>
<dbReference type="PANTHER" id="PTHR11361">
    <property type="entry name" value="DNA MISMATCH REPAIR PROTEIN MUTS FAMILY MEMBER"/>
    <property type="match status" value="1"/>
</dbReference>
<reference evidence="5" key="1">
    <citation type="submission" date="2022-12" db="EMBL/GenBank/DDBJ databases">
        <title>Genome assemblies of Blomia tropicalis.</title>
        <authorList>
            <person name="Cui Y."/>
        </authorList>
    </citation>
    <scope>NUCLEOTIDE SEQUENCE</scope>
    <source>
        <tissue evidence="5">Adult mites</tissue>
    </source>
</reference>
<dbReference type="SUPFAM" id="SSF53150">
    <property type="entry name" value="DNA repair protein MutS, domain II"/>
    <property type="match status" value="1"/>
</dbReference>
<dbReference type="InterPro" id="IPR007860">
    <property type="entry name" value="DNA_mmatch_repair_MutS_con_dom"/>
</dbReference>
<dbReference type="GO" id="GO:0006298">
    <property type="term" value="P:mismatch repair"/>
    <property type="evidence" value="ECO:0007669"/>
    <property type="project" value="InterPro"/>
</dbReference>
<evidence type="ECO:0000256" key="2">
    <source>
        <dbReference type="ARBA" id="ARBA00023204"/>
    </source>
</evidence>
<dbReference type="Pfam" id="PF05192">
    <property type="entry name" value="MutS_III"/>
    <property type="match status" value="1"/>
</dbReference>
<name>A0A9Q0M688_BLOTA</name>
<organism evidence="5 6">
    <name type="scientific">Blomia tropicalis</name>
    <name type="common">Mite</name>
    <dbReference type="NCBI Taxonomy" id="40697"/>
    <lineage>
        <taxon>Eukaryota</taxon>
        <taxon>Metazoa</taxon>
        <taxon>Ecdysozoa</taxon>
        <taxon>Arthropoda</taxon>
        <taxon>Chelicerata</taxon>
        <taxon>Arachnida</taxon>
        <taxon>Acari</taxon>
        <taxon>Acariformes</taxon>
        <taxon>Sarcoptiformes</taxon>
        <taxon>Astigmata</taxon>
        <taxon>Glycyphagoidea</taxon>
        <taxon>Echimyopodidae</taxon>
        <taxon>Blomia</taxon>
    </lineage>
</organism>
<evidence type="ECO:0000313" key="6">
    <source>
        <dbReference type="Proteomes" id="UP001142055"/>
    </source>
</evidence>
<dbReference type="Pfam" id="PF05190">
    <property type="entry name" value="MutS_IV"/>
    <property type="match status" value="1"/>
</dbReference>
<evidence type="ECO:0000313" key="5">
    <source>
        <dbReference type="EMBL" id="KAJ6219614.1"/>
    </source>
</evidence>
<dbReference type="PANTHER" id="PTHR11361:SF35">
    <property type="entry name" value="DNA MISMATCH REPAIR PROTEIN MSH2"/>
    <property type="match status" value="1"/>
</dbReference>
<dbReference type="InterPro" id="IPR036678">
    <property type="entry name" value="MutS_con_dom_sf"/>
</dbReference>
<dbReference type="AlphaFoldDB" id="A0A9Q0M688"/>
<accession>A0A9Q0M688</accession>
<keyword evidence="2" id="KW-0234">DNA repair</keyword>
<dbReference type="GO" id="GO:0140664">
    <property type="term" value="F:ATP-dependent DNA damage sensor activity"/>
    <property type="evidence" value="ECO:0007669"/>
    <property type="project" value="InterPro"/>
</dbReference>
<keyword evidence="6" id="KW-1185">Reference proteome</keyword>
<dbReference type="Gene3D" id="1.10.1420.10">
    <property type="match status" value="1"/>
</dbReference>
<dbReference type="Pfam" id="PF05188">
    <property type="entry name" value="MutS_II"/>
    <property type="match status" value="1"/>
</dbReference>
<dbReference type="SUPFAM" id="SSF48334">
    <property type="entry name" value="DNA repair protein MutS, domain III"/>
    <property type="match status" value="1"/>
</dbReference>